<evidence type="ECO:0000313" key="4">
    <source>
        <dbReference type="Proteomes" id="UP000000739"/>
    </source>
</evidence>
<evidence type="ECO:0000259" key="2">
    <source>
        <dbReference type="Pfam" id="PF13183"/>
    </source>
</evidence>
<dbReference type="Pfam" id="PF13183">
    <property type="entry name" value="Fer4_8"/>
    <property type="match status" value="1"/>
</dbReference>
<dbReference type="InterPro" id="IPR051460">
    <property type="entry name" value="HdrC_iron-sulfur_subunit"/>
</dbReference>
<proteinExistence type="predicted"/>
<dbReference type="KEGG" id="dal:Dalk_4040"/>
<keyword evidence="4" id="KW-1185">Reference proteome</keyword>
<sequence length="428" mass="47639">MALIDYHYEMSHCHRCSYCKFIPFQLIKSKRFSYLCPSISLRNFHSFSAGGRAALGLAVVEGRLDEYTEMMKQIVFECTMCGACQVQCRTFNFNLNPIEVMQALRTHFVEQGEMMPEHMFVIEGLKREDNVFGEPKKHRGDWAEGLGLKDISREKVDVLLHVGCRMSFDDEFWPILKMAVEIMKNAGLSVGIAGAEESCCGGRALEMGFEGVFQNFAEAMAGRVKASGAKQVVTLCADCFGTFNEHYPAHGWGLDAEVVHITQFISSLISQGKLTLKNEVPMAVTYHDPCHLGRRGEPGVQWKGEYQRLGPHLFGPVPEKPIRLGQNGCYDAPREILEAIPGVELTEMERTREYSWCCGAGGGVLEAFEEMAEATASERIQEAEATGAKALVTACPWCERNFKDTLESTGGDMKIYDIVELVHQAIGG</sequence>
<evidence type="ECO:0000313" key="3">
    <source>
        <dbReference type="EMBL" id="ACL05725.1"/>
    </source>
</evidence>
<dbReference type="EMBL" id="CP001322">
    <property type="protein sequence ID" value="ACL05725.1"/>
    <property type="molecule type" value="Genomic_DNA"/>
</dbReference>
<feature type="domain" description="Cysteine-rich" evidence="1">
    <location>
        <begin position="158"/>
        <end position="243"/>
    </location>
</feature>
<dbReference type="RefSeq" id="WP_015948773.1">
    <property type="nucleotide sequence ID" value="NC_011768.1"/>
</dbReference>
<name>B8FLZ2_DESAL</name>
<dbReference type="GO" id="GO:0016491">
    <property type="term" value="F:oxidoreductase activity"/>
    <property type="evidence" value="ECO:0007669"/>
    <property type="project" value="UniProtKB-ARBA"/>
</dbReference>
<dbReference type="GO" id="GO:0005886">
    <property type="term" value="C:plasma membrane"/>
    <property type="evidence" value="ECO:0007669"/>
    <property type="project" value="TreeGrafter"/>
</dbReference>
<accession>B8FLZ2</accession>
<dbReference type="AlphaFoldDB" id="B8FLZ2"/>
<dbReference type="eggNOG" id="COG0247">
    <property type="taxonomic scope" value="Bacteria"/>
</dbReference>
<gene>
    <name evidence="3" type="ordered locus">Dalk_4040</name>
</gene>
<organism evidence="3 4">
    <name type="scientific">Desulfatibacillum aliphaticivorans</name>
    <dbReference type="NCBI Taxonomy" id="218208"/>
    <lineage>
        <taxon>Bacteria</taxon>
        <taxon>Pseudomonadati</taxon>
        <taxon>Thermodesulfobacteriota</taxon>
        <taxon>Desulfobacteria</taxon>
        <taxon>Desulfobacterales</taxon>
        <taxon>Desulfatibacillaceae</taxon>
        <taxon>Desulfatibacillum</taxon>
    </lineage>
</organism>
<dbReference type="HOGENOM" id="CLU_023081_2_0_7"/>
<dbReference type="PANTHER" id="PTHR43255">
    <property type="entry name" value="IRON-SULFUR-BINDING OXIDOREDUCTASE FADF-RELATED-RELATED"/>
    <property type="match status" value="1"/>
</dbReference>
<dbReference type="Proteomes" id="UP000000739">
    <property type="component" value="Chromosome"/>
</dbReference>
<evidence type="ECO:0000259" key="1">
    <source>
        <dbReference type="Pfam" id="PF02754"/>
    </source>
</evidence>
<feature type="domain" description="4Fe-4S ferredoxin-type" evidence="2">
    <location>
        <begin position="9"/>
        <end position="89"/>
    </location>
</feature>
<dbReference type="InterPro" id="IPR004017">
    <property type="entry name" value="Cys_rich_dom"/>
</dbReference>
<feature type="domain" description="Cysteine-rich" evidence="1">
    <location>
        <begin position="328"/>
        <end position="402"/>
    </location>
</feature>
<reference evidence="3 4" key="1">
    <citation type="journal article" date="2012" name="Environ. Microbiol.">
        <title>The genome sequence of Desulfatibacillum alkenivorans AK-01: a blueprint for anaerobic alkane oxidation.</title>
        <authorList>
            <person name="Callaghan A.V."/>
            <person name="Morris B.E."/>
            <person name="Pereira I.A."/>
            <person name="McInerney M.J."/>
            <person name="Austin R.N."/>
            <person name="Groves J.T."/>
            <person name="Kukor J.J."/>
            <person name="Suflita J.M."/>
            <person name="Young L.Y."/>
            <person name="Zylstra G.J."/>
            <person name="Wawrik B."/>
        </authorList>
    </citation>
    <scope>NUCLEOTIDE SEQUENCE [LARGE SCALE GENOMIC DNA]</scope>
    <source>
        <strain evidence="3 4">AK-01</strain>
    </source>
</reference>
<dbReference type="SUPFAM" id="SSF46548">
    <property type="entry name" value="alpha-helical ferredoxin"/>
    <property type="match status" value="1"/>
</dbReference>
<dbReference type="Pfam" id="PF02754">
    <property type="entry name" value="CCG"/>
    <property type="match status" value="2"/>
</dbReference>
<dbReference type="PANTHER" id="PTHR43255:SF2">
    <property type="entry name" value="HETERODISULFIDE REDUCTASE RELATED PROTEIN"/>
    <property type="match status" value="1"/>
</dbReference>
<dbReference type="InterPro" id="IPR017896">
    <property type="entry name" value="4Fe4S_Fe-S-bd"/>
</dbReference>
<protein>
    <submittedName>
        <fullName evidence="3">Uncharacterized Fe-S oxidoreductase (Contains cysteine-rich region domain)</fullName>
    </submittedName>
</protein>